<feature type="compositionally biased region" description="Basic and acidic residues" evidence="1">
    <location>
        <begin position="59"/>
        <end position="78"/>
    </location>
</feature>
<evidence type="ECO:0000313" key="3">
    <source>
        <dbReference type="Proteomes" id="UP001642487"/>
    </source>
</evidence>
<keyword evidence="3" id="KW-1185">Reference proteome</keyword>
<feature type="region of interest" description="Disordered" evidence="1">
    <location>
        <begin position="41"/>
        <end position="78"/>
    </location>
</feature>
<name>A0ABP0YQ60_9ROSI</name>
<gene>
    <name evidence="2" type="ORF">CITCOLO1_LOCUS14173</name>
</gene>
<evidence type="ECO:0000256" key="1">
    <source>
        <dbReference type="SAM" id="MobiDB-lite"/>
    </source>
</evidence>
<accession>A0ABP0YQ60</accession>
<reference evidence="2 3" key="1">
    <citation type="submission" date="2024-03" db="EMBL/GenBank/DDBJ databases">
        <authorList>
            <person name="Gkanogiannis A."/>
            <person name="Becerra Lopez-Lavalle L."/>
        </authorList>
    </citation>
    <scope>NUCLEOTIDE SEQUENCE [LARGE SCALE GENOMIC DNA]</scope>
</reference>
<protein>
    <submittedName>
        <fullName evidence="2">Uncharacterized protein</fullName>
    </submittedName>
</protein>
<dbReference type="Proteomes" id="UP001642487">
    <property type="component" value="Chromosome 5"/>
</dbReference>
<organism evidence="2 3">
    <name type="scientific">Citrullus colocynthis</name>
    <name type="common">colocynth</name>
    <dbReference type="NCBI Taxonomy" id="252529"/>
    <lineage>
        <taxon>Eukaryota</taxon>
        <taxon>Viridiplantae</taxon>
        <taxon>Streptophyta</taxon>
        <taxon>Embryophyta</taxon>
        <taxon>Tracheophyta</taxon>
        <taxon>Spermatophyta</taxon>
        <taxon>Magnoliopsida</taxon>
        <taxon>eudicotyledons</taxon>
        <taxon>Gunneridae</taxon>
        <taxon>Pentapetalae</taxon>
        <taxon>rosids</taxon>
        <taxon>fabids</taxon>
        <taxon>Cucurbitales</taxon>
        <taxon>Cucurbitaceae</taxon>
        <taxon>Benincaseae</taxon>
        <taxon>Citrullus</taxon>
    </lineage>
</organism>
<evidence type="ECO:0000313" key="2">
    <source>
        <dbReference type="EMBL" id="CAK9322062.1"/>
    </source>
</evidence>
<sequence length="78" mass="8784">LGSVLDALLVVGFRRCTVGRVPREKLLLVWETPQLPRHQWGWSVEAERKGGQGSTSVGSEERENGERGRDRRERENGG</sequence>
<dbReference type="EMBL" id="OZ021739">
    <property type="protein sequence ID" value="CAK9322062.1"/>
    <property type="molecule type" value="Genomic_DNA"/>
</dbReference>
<proteinExistence type="predicted"/>
<feature type="non-terminal residue" evidence="2">
    <location>
        <position position="1"/>
    </location>
</feature>